<protein>
    <submittedName>
        <fullName evidence="2">Methyltransferase type 11</fullName>
    </submittedName>
</protein>
<dbReference type="Gene3D" id="3.40.50.150">
    <property type="entry name" value="Vaccinia Virus protein VP39"/>
    <property type="match status" value="1"/>
</dbReference>
<dbReference type="InterPro" id="IPR013216">
    <property type="entry name" value="Methyltransf_11"/>
</dbReference>
<feature type="domain" description="Methyltransferase type 11" evidence="1">
    <location>
        <begin position="89"/>
        <end position="132"/>
    </location>
</feature>
<dbReference type="SUPFAM" id="SSF53335">
    <property type="entry name" value="S-adenosyl-L-methionine-dependent methyltransferases"/>
    <property type="match status" value="1"/>
</dbReference>
<evidence type="ECO:0000313" key="3">
    <source>
        <dbReference type="Proteomes" id="UP000192872"/>
    </source>
</evidence>
<dbReference type="AlphaFoldDB" id="A0A1W9HS72"/>
<reference evidence="2 3" key="1">
    <citation type="journal article" date="2017" name="Water Res.">
        <title>Comammox in drinking water systems.</title>
        <authorList>
            <person name="Wang Y."/>
            <person name="Ma L."/>
            <person name="Mao Y."/>
            <person name="Jiang X."/>
            <person name="Xia Y."/>
            <person name="Yu K."/>
            <person name="Li B."/>
            <person name="Zhang T."/>
        </authorList>
    </citation>
    <scope>NUCLEOTIDE SEQUENCE [LARGE SCALE GENOMIC DNA]</scope>
    <source>
        <strain evidence="2">SG_bin8</strain>
    </source>
</reference>
<evidence type="ECO:0000313" key="2">
    <source>
        <dbReference type="EMBL" id="OQW50124.1"/>
    </source>
</evidence>
<evidence type="ECO:0000259" key="1">
    <source>
        <dbReference type="Pfam" id="PF08241"/>
    </source>
</evidence>
<dbReference type="Pfam" id="PF08241">
    <property type="entry name" value="Methyltransf_11"/>
    <property type="match status" value="1"/>
</dbReference>
<organism evidence="2 3">
    <name type="scientific">Candidatus Raskinella chloraquaticus</name>
    <dbReference type="NCBI Taxonomy" id="1951219"/>
    <lineage>
        <taxon>Bacteria</taxon>
        <taxon>Pseudomonadati</taxon>
        <taxon>Pseudomonadota</taxon>
        <taxon>Alphaproteobacteria</taxon>
        <taxon>Hyphomicrobiales</taxon>
        <taxon>Phreatobacteraceae</taxon>
        <taxon>Candidatus Raskinella</taxon>
    </lineage>
</organism>
<dbReference type="RefSeq" id="WP_376800119.1">
    <property type="nucleotide sequence ID" value="NZ_DBNB01000016.1"/>
</dbReference>
<keyword evidence="2" id="KW-0489">Methyltransferase</keyword>
<gene>
    <name evidence="2" type="ORF">A4S15_00510</name>
</gene>
<comment type="caution">
    <text evidence="2">The sequence shown here is derived from an EMBL/GenBank/DDBJ whole genome shotgun (WGS) entry which is preliminary data.</text>
</comment>
<keyword evidence="2" id="KW-0808">Transferase</keyword>
<sequence length="253" mass="28237">MSTLDVVGLRDFYATPLGRMVKRILRARIQARWDNVVGLTVLGLGYATPFLNPFRADALRTMAFMPAEQGVVHWPRPSEPSSTALVEEDALPLPAGSVDRALLVHALEVSRHPADLLRELWRSLDGGGRLILIVPSRRGWWSGAEWTPFGHGRPYSRSQLTDLLRETLFSPLDWSEALYLPPTNRTTLLRAGLMLEKTGRAITMPFAGVHIVEATKQVYSAIPARRASRLAAQLRPVLVPIAEPRRTNRTPVR</sequence>
<dbReference type="GO" id="GO:0032259">
    <property type="term" value="P:methylation"/>
    <property type="evidence" value="ECO:0007669"/>
    <property type="project" value="UniProtKB-KW"/>
</dbReference>
<dbReference type="EMBL" id="LWDL01000026">
    <property type="protein sequence ID" value="OQW50124.1"/>
    <property type="molecule type" value="Genomic_DNA"/>
</dbReference>
<accession>A0A1W9HS72</accession>
<dbReference type="STRING" id="1827387.A4S15_00510"/>
<name>A0A1W9HS72_9HYPH</name>
<dbReference type="Proteomes" id="UP000192872">
    <property type="component" value="Unassembled WGS sequence"/>
</dbReference>
<dbReference type="GO" id="GO:0008757">
    <property type="term" value="F:S-adenosylmethionine-dependent methyltransferase activity"/>
    <property type="evidence" value="ECO:0007669"/>
    <property type="project" value="InterPro"/>
</dbReference>
<dbReference type="InterPro" id="IPR029063">
    <property type="entry name" value="SAM-dependent_MTases_sf"/>
</dbReference>
<proteinExistence type="predicted"/>